<proteinExistence type="predicted"/>
<protein>
    <submittedName>
        <fullName evidence="2">Uncharacterized protein</fullName>
    </submittedName>
</protein>
<keyword evidence="1" id="KW-0732">Signal</keyword>
<dbReference type="AlphaFoldDB" id="A0A1M6LI92"/>
<accession>A0A1M6LI92</accession>
<dbReference type="GeneID" id="92714682"/>
<dbReference type="eggNOG" id="ENOG50312T2">
    <property type="taxonomic scope" value="Bacteria"/>
</dbReference>
<evidence type="ECO:0000313" key="3">
    <source>
        <dbReference type="Proteomes" id="UP000184192"/>
    </source>
</evidence>
<feature type="signal peptide" evidence="1">
    <location>
        <begin position="1"/>
        <end position="21"/>
    </location>
</feature>
<dbReference type="Proteomes" id="UP000184192">
    <property type="component" value="Unassembled WGS sequence"/>
</dbReference>
<keyword evidence="3" id="KW-1185">Reference proteome</keyword>
<dbReference type="EMBL" id="FQZN01000049">
    <property type="protein sequence ID" value="SHJ70909.1"/>
    <property type="molecule type" value="Genomic_DNA"/>
</dbReference>
<organism evidence="2 3">
    <name type="scientific">Bacteroides stercorirosoris</name>
    <dbReference type="NCBI Taxonomy" id="871324"/>
    <lineage>
        <taxon>Bacteria</taxon>
        <taxon>Pseudomonadati</taxon>
        <taxon>Bacteroidota</taxon>
        <taxon>Bacteroidia</taxon>
        <taxon>Bacteroidales</taxon>
        <taxon>Bacteroidaceae</taxon>
        <taxon>Bacteroides</taxon>
    </lineage>
</organism>
<name>A0A1M6LI92_9BACE</name>
<dbReference type="RefSeq" id="WP_025834701.1">
    <property type="nucleotide sequence ID" value="NZ_FQZN01000049.1"/>
</dbReference>
<feature type="chain" id="PRO_5009919265" evidence="1">
    <location>
        <begin position="22"/>
        <end position="278"/>
    </location>
</feature>
<dbReference type="PROSITE" id="PS51257">
    <property type="entry name" value="PROKAR_LIPOPROTEIN"/>
    <property type="match status" value="1"/>
</dbReference>
<evidence type="ECO:0000256" key="1">
    <source>
        <dbReference type="SAM" id="SignalP"/>
    </source>
</evidence>
<evidence type="ECO:0000313" key="2">
    <source>
        <dbReference type="EMBL" id="SHJ70909.1"/>
    </source>
</evidence>
<sequence length="278" mass="31041">MKYIYSILMLISLLFVGTACEDDYRDMVFFTGDAPIYQIGTCDNLIGSVKLYLTKPDGMVVGVDGGDNNYSIINGDNAIATAVFVKSENGYQRMQVTPKTEGQVVIIVRDGSGNSASLQVTVDERVKLVLYKVKEGIAVTGEVTEEQKAEITNAFVSTFTVKLGGSYELLPDNEYEMWEGGVLRVRPDDSTIAPMIGQYERVPVLEGETERAGLLFTYNEEKHLYRSGAFPETTRTSLETAQWDLWEDVTEICPVAVPEGCKVYHIERLSQYNYIEKN</sequence>
<reference evidence="3" key="1">
    <citation type="submission" date="2016-11" db="EMBL/GenBank/DDBJ databases">
        <authorList>
            <person name="Varghese N."/>
            <person name="Submissions S."/>
        </authorList>
    </citation>
    <scope>NUCLEOTIDE SEQUENCE [LARGE SCALE GENOMIC DNA]</scope>
    <source>
        <strain evidence="3">DSM 26884</strain>
    </source>
</reference>
<gene>
    <name evidence="2" type="ORF">SAMN05444350_1494</name>
</gene>